<feature type="coiled-coil region" evidence="6">
    <location>
        <begin position="280"/>
        <end position="339"/>
    </location>
</feature>
<reference evidence="8" key="2">
    <citation type="journal article" date="2024" name="Plant">
        <title>Genomic evolution and insights into agronomic trait innovations of Sesamum species.</title>
        <authorList>
            <person name="Miao H."/>
            <person name="Wang L."/>
            <person name="Qu L."/>
            <person name="Liu H."/>
            <person name="Sun Y."/>
            <person name="Le M."/>
            <person name="Wang Q."/>
            <person name="Wei S."/>
            <person name="Zheng Y."/>
            <person name="Lin W."/>
            <person name="Duan Y."/>
            <person name="Cao H."/>
            <person name="Xiong S."/>
            <person name="Wang X."/>
            <person name="Wei L."/>
            <person name="Li C."/>
            <person name="Ma Q."/>
            <person name="Ju M."/>
            <person name="Zhao R."/>
            <person name="Li G."/>
            <person name="Mu C."/>
            <person name="Tian Q."/>
            <person name="Mei H."/>
            <person name="Zhang T."/>
            <person name="Gao T."/>
            <person name="Zhang H."/>
        </authorList>
    </citation>
    <scope>NUCLEOTIDE SEQUENCE</scope>
    <source>
        <strain evidence="8">3651</strain>
    </source>
</reference>
<evidence type="ECO:0000256" key="1">
    <source>
        <dbReference type="ARBA" id="ARBA00004370"/>
    </source>
</evidence>
<evidence type="ECO:0000313" key="8">
    <source>
        <dbReference type="EMBL" id="KAK4431467.1"/>
    </source>
</evidence>
<proteinExistence type="inferred from homology"/>
<keyword evidence="9" id="KW-1185">Reference proteome</keyword>
<gene>
    <name evidence="8" type="ORF">Salat_0908800</name>
</gene>
<keyword evidence="6" id="KW-0175">Coiled coil</keyword>
<dbReference type="Pfam" id="PF05055">
    <property type="entry name" value="DUF677"/>
    <property type="match status" value="1"/>
</dbReference>
<organism evidence="8 9">
    <name type="scientific">Sesamum alatum</name>
    <dbReference type="NCBI Taxonomy" id="300844"/>
    <lineage>
        <taxon>Eukaryota</taxon>
        <taxon>Viridiplantae</taxon>
        <taxon>Streptophyta</taxon>
        <taxon>Embryophyta</taxon>
        <taxon>Tracheophyta</taxon>
        <taxon>Spermatophyta</taxon>
        <taxon>Magnoliopsida</taxon>
        <taxon>eudicotyledons</taxon>
        <taxon>Gunneridae</taxon>
        <taxon>Pentapetalae</taxon>
        <taxon>asterids</taxon>
        <taxon>lamiids</taxon>
        <taxon>Lamiales</taxon>
        <taxon>Pedaliaceae</taxon>
        <taxon>Sesamum</taxon>
    </lineage>
</organism>
<evidence type="ECO:0000256" key="6">
    <source>
        <dbReference type="SAM" id="Coils"/>
    </source>
</evidence>
<dbReference type="EMBL" id="JACGWO010000003">
    <property type="protein sequence ID" value="KAK4431467.1"/>
    <property type="molecule type" value="Genomic_DNA"/>
</dbReference>
<accession>A0AAE1YK17</accession>
<name>A0AAE1YK17_9LAMI</name>
<dbReference type="InterPro" id="IPR007749">
    <property type="entry name" value="DUF677"/>
</dbReference>
<comment type="subcellular location">
    <subcellularLocation>
        <location evidence="1">Membrane</location>
    </subcellularLocation>
</comment>
<dbReference type="PANTHER" id="PTHR31113">
    <property type="entry name" value="UPF0496 PROTEIN 3-RELATED"/>
    <property type="match status" value="1"/>
</dbReference>
<sequence>MKIKFHAKIKKLFGRHVTQVDDPNPPNLDLREEYANAFRTESYNDFWTHVLALNKGDLVTHRSLGSSTAARLPSYRLFAEHLLDPDQSTVTRILGLTRAHPKILSLLSDYFSNTSDASHLCGLLLKDIDRMRKRHKSLGDPFESPQNGSGPDIKRLPVVLARVTLFSKSNPFCLAAPSMSRFQAVQNSCSNLLKQLESRRDKTQSKIRRLKKLKCGSAVFLVAVTASLLIIIAAHAFVLLVAAPGVLTTSLELISIEKLARWSAQLDAAAKGTYILIRDLDTISRLVARLNNELEHVEALIQMWVERKDDRLQASEEVAYQLKKNNQSFIEQLDELEEHLYLCFMTINRARNLVIKEILNSVGCSWMSEPRWLAGAFAMCWSGPLRAAQLPRGRSRRPRSCLGSLDGPFCRAKILELMPVQGSNPLGFFLSWAT</sequence>
<evidence type="ECO:0000313" key="9">
    <source>
        <dbReference type="Proteomes" id="UP001293254"/>
    </source>
</evidence>
<evidence type="ECO:0000256" key="3">
    <source>
        <dbReference type="ARBA" id="ARBA00022692"/>
    </source>
</evidence>
<protein>
    <submittedName>
        <fullName evidence="8">Uncharacterized protein</fullName>
    </submittedName>
</protein>
<dbReference type="GO" id="GO:0016020">
    <property type="term" value="C:membrane"/>
    <property type="evidence" value="ECO:0007669"/>
    <property type="project" value="UniProtKB-SubCell"/>
</dbReference>
<feature type="transmembrane region" description="Helical" evidence="7">
    <location>
        <begin position="218"/>
        <end position="243"/>
    </location>
</feature>
<comment type="similarity">
    <text evidence="2">Belongs to the UPF0496 family.</text>
</comment>
<evidence type="ECO:0000256" key="4">
    <source>
        <dbReference type="ARBA" id="ARBA00022989"/>
    </source>
</evidence>
<evidence type="ECO:0000256" key="2">
    <source>
        <dbReference type="ARBA" id="ARBA00009074"/>
    </source>
</evidence>
<reference evidence="8" key="1">
    <citation type="submission" date="2020-06" db="EMBL/GenBank/DDBJ databases">
        <authorList>
            <person name="Li T."/>
            <person name="Hu X."/>
            <person name="Zhang T."/>
            <person name="Song X."/>
            <person name="Zhang H."/>
            <person name="Dai N."/>
            <person name="Sheng W."/>
            <person name="Hou X."/>
            <person name="Wei L."/>
        </authorList>
    </citation>
    <scope>NUCLEOTIDE SEQUENCE</scope>
    <source>
        <strain evidence="8">3651</strain>
        <tissue evidence="8">Leaf</tissue>
    </source>
</reference>
<dbReference type="AlphaFoldDB" id="A0AAE1YK17"/>
<evidence type="ECO:0000256" key="5">
    <source>
        <dbReference type="ARBA" id="ARBA00023136"/>
    </source>
</evidence>
<comment type="caution">
    <text evidence="8">The sequence shown here is derived from an EMBL/GenBank/DDBJ whole genome shotgun (WGS) entry which is preliminary data.</text>
</comment>
<keyword evidence="4 7" id="KW-1133">Transmembrane helix</keyword>
<keyword evidence="3 7" id="KW-0812">Transmembrane</keyword>
<dbReference type="PANTHER" id="PTHR31113:SF6">
    <property type="entry name" value="UPF0496 PROTEIN 3"/>
    <property type="match status" value="1"/>
</dbReference>
<evidence type="ECO:0000256" key="7">
    <source>
        <dbReference type="SAM" id="Phobius"/>
    </source>
</evidence>
<keyword evidence="5 7" id="KW-0472">Membrane</keyword>
<dbReference type="Proteomes" id="UP001293254">
    <property type="component" value="Unassembled WGS sequence"/>
</dbReference>